<dbReference type="AlphaFoldDB" id="A0A9P1E9M7"/>
<reference evidence="3" key="1">
    <citation type="submission" date="2022-07" db="EMBL/GenBank/DDBJ databases">
        <authorList>
            <person name="Macas J."/>
            <person name="Novak P."/>
            <person name="Neumann P."/>
        </authorList>
    </citation>
    <scope>NUCLEOTIDE SEQUENCE</scope>
</reference>
<feature type="transmembrane region" description="Helical" evidence="1">
    <location>
        <begin position="112"/>
        <end position="136"/>
    </location>
</feature>
<dbReference type="EMBL" id="CAMAPE010000021">
    <property type="protein sequence ID" value="CAH9089861.1"/>
    <property type="molecule type" value="Genomic_DNA"/>
</dbReference>
<evidence type="ECO:0000313" key="3">
    <source>
        <dbReference type="EMBL" id="CAH9089861.1"/>
    </source>
</evidence>
<dbReference type="PANTHER" id="PTHR45786:SF66">
    <property type="entry name" value="HOOK MOTIF PROTEIN, PUTATIVE-RELATED"/>
    <property type="match status" value="1"/>
</dbReference>
<dbReference type="Pfam" id="PF14214">
    <property type="entry name" value="Helitron_like_N"/>
    <property type="match status" value="1"/>
</dbReference>
<dbReference type="Proteomes" id="UP001152484">
    <property type="component" value="Unassembled WGS sequence"/>
</dbReference>
<accession>A0A9P1E9M7</accession>
<evidence type="ECO:0000313" key="4">
    <source>
        <dbReference type="Proteomes" id="UP001152484"/>
    </source>
</evidence>
<dbReference type="PANTHER" id="PTHR45786">
    <property type="entry name" value="DNA BINDING PROTEIN-LIKE"/>
    <property type="match status" value="1"/>
</dbReference>
<keyword evidence="1" id="KW-0812">Transmembrane</keyword>
<dbReference type="InterPro" id="IPR025476">
    <property type="entry name" value="Helitron_helicase-like"/>
</dbReference>
<keyword evidence="4" id="KW-1185">Reference proteome</keyword>
<keyword evidence="1" id="KW-1133">Transmembrane helix</keyword>
<dbReference type="OrthoDB" id="1900198at2759"/>
<keyword evidence="1" id="KW-0472">Membrane</keyword>
<organism evidence="3 4">
    <name type="scientific">Cuscuta europaea</name>
    <name type="common">European dodder</name>
    <dbReference type="NCBI Taxonomy" id="41803"/>
    <lineage>
        <taxon>Eukaryota</taxon>
        <taxon>Viridiplantae</taxon>
        <taxon>Streptophyta</taxon>
        <taxon>Embryophyta</taxon>
        <taxon>Tracheophyta</taxon>
        <taxon>Spermatophyta</taxon>
        <taxon>Magnoliopsida</taxon>
        <taxon>eudicotyledons</taxon>
        <taxon>Gunneridae</taxon>
        <taxon>Pentapetalae</taxon>
        <taxon>asterids</taxon>
        <taxon>lamiids</taxon>
        <taxon>Solanales</taxon>
        <taxon>Convolvulaceae</taxon>
        <taxon>Cuscuteae</taxon>
        <taxon>Cuscuta</taxon>
        <taxon>Cuscuta subgen. Cuscuta</taxon>
    </lineage>
</organism>
<proteinExistence type="predicted"/>
<evidence type="ECO:0000259" key="2">
    <source>
        <dbReference type="Pfam" id="PF14214"/>
    </source>
</evidence>
<sequence>MLFLRGENDSHTQGKRIVLPPTFTGGAHYIIQNYQDAMAICRWAGYPDLFITFTCNLRWPEIDRFLHPRNLKAEDHPDIISRVFKVKLDGLIRDMHKNKAFGNVRGGIVSSYFLITLAQFQFYFTSFVYFAVVYTIEFHKLGLPHAHILMWLAN</sequence>
<feature type="non-terminal residue" evidence="3">
    <location>
        <position position="154"/>
    </location>
</feature>
<comment type="caution">
    <text evidence="3">The sequence shown here is derived from an EMBL/GenBank/DDBJ whole genome shotgun (WGS) entry which is preliminary data.</text>
</comment>
<feature type="domain" description="Helitron helicase-like" evidence="2">
    <location>
        <begin position="9"/>
        <end position="150"/>
    </location>
</feature>
<evidence type="ECO:0000256" key="1">
    <source>
        <dbReference type="SAM" id="Phobius"/>
    </source>
</evidence>
<gene>
    <name evidence="3" type="ORF">CEURO_LOCUS11017</name>
</gene>
<protein>
    <recommendedName>
        <fullName evidence="2">Helitron helicase-like domain-containing protein</fullName>
    </recommendedName>
</protein>
<name>A0A9P1E9M7_CUSEU</name>